<reference evidence="1 2" key="1">
    <citation type="journal article" date="2018" name="Front. Plant Sci.">
        <title>Red Clover (Trifolium pratense) and Zigzag Clover (T. medium) - A Picture of Genomic Similarities and Differences.</title>
        <authorList>
            <person name="Dluhosova J."/>
            <person name="Istvanek J."/>
            <person name="Nedelnik J."/>
            <person name="Repkova J."/>
        </authorList>
    </citation>
    <scope>NUCLEOTIDE SEQUENCE [LARGE SCALE GENOMIC DNA]</scope>
    <source>
        <strain evidence="2">cv. 10/8</strain>
        <tissue evidence="1">Leaf</tissue>
    </source>
</reference>
<name>A0A392VV11_9FABA</name>
<evidence type="ECO:0000313" key="2">
    <source>
        <dbReference type="Proteomes" id="UP000265520"/>
    </source>
</evidence>
<sequence length="17" mass="1880">MSEAASEEEEVQGNQEI</sequence>
<protein>
    <submittedName>
        <fullName evidence="1">Uncharacterized protein</fullName>
    </submittedName>
</protein>
<dbReference type="EMBL" id="LXQA011281847">
    <property type="protein sequence ID" value="MCI91767.1"/>
    <property type="molecule type" value="Genomic_DNA"/>
</dbReference>
<keyword evidence="2" id="KW-1185">Reference proteome</keyword>
<evidence type="ECO:0000313" key="1">
    <source>
        <dbReference type="EMBL" id="MCI91767.1"/>
    </source>
</evidence>
<feature type="non-terminal residue" evidence="1">
    <location>
        <position position="17"/>
    </location>
</feature>
<organism evidence="1 2">
    <name type="scientific">Trifolium medium</name>
    <dbReference type="NCBI Taxonomy" id="97028"/>
    <lineage>
        <taxon>Eukaryota</taxon>
        <taxon>Viridiplantae</taxon>
        <taxon>Streptophyta</taxon>
        <taxon>Embryophyta</taxon>
        <taxon>Tracheophyta</taxon>
        <taxon>Spermatophyta</taxon>
        <taxon>Magnoliopsida</taxon>
        <taxon>eudicotyledons</taxon>
        <taxon>Gunneridae</taxon>
        <taxon>Pentapetalae</taxon>
        <taxon>rosids</taxon>
        <taxon>fabids</taxon>
        <taxon>Fabales</taxon>
        <taxon>Fabaceae</taxon>
        <taxon>Papilionoideae</taxon>
        <taxon>50 kb inversion clade</taxon>
        <taxon>NPAAA clade</taxon>
        <taxon>Hologalegina</taxon>
        <taxon>IRL clade</taxon>
        <taxon>Trifolieae</taxon>
        <taxon>Trifolium</taxon>
    </lineage>
</organism>
<proteinExistence type="predicted"/>
<dbReference type="AlphaFoldDB" id="A0A392VV11"/>
<accession>A0A392VV11</accession>
<dbReference type="Proteomes" id="UP000265520">
    <property type="component" value="Unassembled WGS sequence"/>
</dbReference>
<comment type="caution">
    <text evidence="1">The sequence shown here is derived from an EMBL/GenBank/DDBJ whole genome shotgun (WGS) entry which is preliminary data.</text>
</comment>